<accession>A0A914DLX0</accession>
<protein>
    <submittedName>
        <fullName evidence="2">Uncharacterized protein</fullName>
    </submittedName>
</protein>
<dbReference type="Proteomes" id="UP000887540">
    <property type="component" value="Unplaced"/>
</dbReference>
<dbReference type="WBParaSite" id="ACRNAN_scaffold3168.g32489.t1">
    <property type="protein sequence ID" value="ACRNAN_scaffold3168.g32489.t1"/>
    <property type="gene ID" value="ACRNAN_scaffold3168.g32489"/>
</dbReference>
<proteinExistence type="predicted"/>
<evidence type="ECO:0000313" key="1">
    <source>
        <dbReference type="Proteomes" id="UP000887540"/>
    </source>
</evidence>
<organism evidence="1 2">
    <name type="scientific">Acrobeloides nanus</name>
    <dbReference type="NCBI Taxonomy" id="290746"/>
    <lineage>
        <taxon>Eukaryota</taxon>
        <taxon>Metazoa</taxon>
        <taxon>Ecdysozoa</taxon>
        <taxon>Nematoda</taxon>
        <taxon>Chromadorea</taxon>
        <taxon>Rhabditida</taxon>
        <taxon>Tylenchina</taxon>
        <taxon>Cephalobomorpha</taxon>
        <taxon>Cephaloboidea</taxon>
        <taxon>Cephalobidae</taxon>
        <taxon>Acrobeloides</taxon>
    </lineage>
</organism>
<dbReference type="AlphaFoldDB" id="A0A914DLX0"/>
<reference evidence="2" key="1">
    <citation type="submission" date="2022-11" db="UniProtKB">
        <authorList>
            <consortium name="WormBaseParasite"/>
        </authorList>
    </citation>
    <scope>IDENTIFICATION</scope>
</reference>
<evidence type="ECO:0000313" key="2">
    <source>
        <dbReference type="WBParaSite" id="ACRNAN_scaffold3168.g32489.t1"/>
    </source>
</evidence>
<sequence>MMLMLQLAVYTIHHMQVIQRSPIKWDGTTTLMASRNCTQQDNKTLILACFRTFYDPCQRHGNPPNWNSNPSIFFVVDENRKKALQKRFAVAE</sequence>
<name>A0A914DLX0_9BILA</name>
<keyword evidence="1" id="KW-1185">Reference proteome</keyword>